<keyword evidence="2" id="KW-1185">Reference proteome</keyword>
<organism evidence="1 2">
    <name type="scientific">Xenoophorus captivus</name>
    <dbReference type="NCBI Taxonomy" id="1517983"/>
    <lineage>
        <taxon>Eukaryota</taxon>
        <taxon>Metazoa</taxon>
        <taxon>Chordata</taxon>
        <taxon>Craniata</taxon>
        <taxon>Vertebrata</taxon>
        <taxon>Euteleostomi</taxon>
        <taxon>Actinopterygii</taxon>
        <taxon>Neopterygii</taxon>
        <taxon>Teleostei</taxon>
        <taxon>Neoteleostei</taxon>
        <taxon>Acanthomorphata</taxon>
        <taxon>Ovalentaria</taxon>
        <taxon>Atherinomorphae</taxon>
        <taxon>Cyprinodontiformes</taxon>
        <taxon>Goodeidae</taxon>
        <taxon>Xenoophorus</taxon>
    </lineage>
</organism>
<comment type="caution">
    <text evidence="1">The sequence shown here is derived from an EMBL/GenBank/DDBJ whole genome shotgun (WGS) entry which is preliminary data.</text>
</comment>
<name>A0ABV0S2T8_9TELE</name>
<dbReference type="EMBL" id="JAHRIN010065740">
    <property type="protein sequence ID" value="MEQ2214043.1"/>
    <property type="molecule type" value="Genomic_DNA"/>
</dbReference>
<gene>
    <name evidence="1" type="ORF">XENOCAPTIV_027091</name>
</gene>
<proteinExistence type="predicted"/>
<reference evidence="1 2" key="1">
    <citation type="submission" date="2021-06" db="EMBL/GenBank/DDBJ databases">
        <authorList>
            <person name="Palmer J.M."/>
        </authorList>
    </citation>
    <scope>NUCLEOTIDE SEQUENCE [LARGE SCALE GENOMIC DNA]</scope>
    <source>
        <strain evidence="1 2">XC_2019</strain>
        <tissue evidence="1">Muscle</tissue>
    </source>
</reference>
<sequence>MAVFGYLSCCRRGPDSWMTQFCTKSLLMSSLDCGSAQLTRNHQCVGPAHSAVPPPLHTLLSEEGFCHSVSAPVPEFWSEPASKRGLFVLSDERVYMNRTDVCVSVCLFF</sequence>
<accession>A0ABV0S2T8</accession>
<evidence type="ECO:0000313" key="1">
    <source>
        <dbReference type="EMBL" id="MEQ2214043.1"/>
    </source>
</evidence>
<protein>
    <submittedName>
        <fullName evidence="1">Uncharacterized protein</fullName>
    </submittedName>
</protein>
<dbReference type="Proteomes" id="UP001434883">
    <property type="component" value="Unassembled WGS sequence"/>
</dbReference>
<evidence type="ECO:0000313" key="2">
    <source>
        <dbReference type="Proteomes" id="UP001434883"/>
    </source>
</evidence>